<accession>A0ABR7Q7D9</accession>
<protein>
    <recommendedName>
        <fullName evidence="3">Bacteriocin</fullName>
    </recommendedName>
</protein>
<dbReference type="EMBL" id="JACGWS010000003">
    <property type="protein sequence ID" value="MBC8754481.1"/>
    <property type="molecule type" value="Genomic_DNA"/>
</dbReference>
<dbReference type="RefSeq" id="WP_187561516.1">
    <property type="nucleotide sequence ID" value="NZ_JACGWS010000003.1"/>
</dbReference>
<dbReference type="Proteomes" id="UP000619238">
    <property type="component" value="Unassembled WGS sequence"/>
</dbReference>
<keyword evidence="2" id="KW-1185">Reference proteome</keyword>
<name>A0ABR7Q7D9_9FLAO</name>
<sequence>MKKQNKSLKLNKSVVSELSLENAGEVKGGRTGEGGFCKTTPFDYNCEFISVNVPCEPSVNICD</sequence>
<evidence type="ECO:0008006" key="3">
    <source>
        <dbReference type="Google" id="ProtNLM"/>
    </source>
</evidence>
<evidence type="ECO:0000313" key="1">
    <source>
        <dbReference type="EMBL" id="MBC8754481.1"/>
    </source>
</evidence>
<evidence type="ECO:0000313" key="2">
    <source>
        <dbReference type="Proteomes" id="UP000619238"/>
    </source>
</evidence>
<dbReference type="NCBIfam" id="NF038153">
    <property type="entry name" value="lant_leader_L1a"/>
    <property type="match status" value="1"/>
</dbReference>
<comment type="caution">
    <text evidence="1">The sequence shown here is derived from an EMBL/GenBank/DDBJ whole genome shotgun (WGS) entry which is preliminary data.</text>
</comment>
<organism evidence="1 2">
    <name type="scientific">Kordia aestuariivivens</name>
    <dbReference type="NCBI Taxonomy" id="2759037"/>
    <lineage>
        <taxon>Bacteria</taxon>
        <taxon>Pseudomonadati</taxon>
        <taxon>Bacteroidota</taxon>
        <taxon>Flavobacteriia</taxon>
        <taxon>Flavobacteriales</taxon>
        <taxon>Flavobacteriaceae</taxon>
        <taxon>Kordia</taxon>
    </lineage>
</organism>
<proteinExistence type="predicted"/>
<dbReference type="InterPro" id="IPR058238">
    <property type="entry name" value="Lant_leader_dom"/>
</dbReference>
<reference evidence="1 2" key="1">
    <citation type="submission" date="2020-07" db="EMBL/GenBank/DDBJ databases">
        <title>Description of Kordia aestuariivivens sp. nov., isolated from a tidal flat.</title>
        <authorList>
            <person name="Park S."/>
            <person name="Yoon J.-H."/>
        </authorList>
    </citation>
    <scope>NUCLEOTIDE SEQUENCE [LARGE SCALE GENOMIC DNA]</scope>
    <source>
        <strain evidence="1 2">YSTF-M3</strain>
    </source>
</reference>
<gene>
    <name evidence="1" type="ORF">H2O64_07340</name>
</gene>